<gene>
    <name evidence="3" type="ORF">GPUH_LOCUS5361</name>
</gene>
<reference evidence="3 4" key="1">
    <citation type="submission" date="2018-11" db="EMBL/GenBank/DDBJ databases">
        <authorList>
            <consortium name="Pathogen Informatics"/>
        </authorList>
    </citation>
    <scope>NUCLEOTIDE SEQUENCE [LARGE SCALE GENOMIC DNA]</scope>
</reference>
<dbReference type="AlphaFoldDB" id="A0A3P6R500"/>
<dbReference type="Proteomes" id="UP000271098">
    <property type="component" value="Unassembled WGS sequence"/>
</dbReference>
<evidence type="ECO:0000256" key="2">
    <source>
        <dbReference type="SAM" id="MobiDB-lite"/>
    </source>
</evidence>
<evidence type="ECO:0000313" key="3">
    <source>
        <dbReference type="EMBL" id="VDK50420.1"/>
    </source>
</evidence>
<evidence type="ECO:0000256" key="1">
    <source>
        <dbReference type="SAM" id="Coils"/>
    </source>
</evidence>
<evidence type="ECO:0000313" key="4">
    <source>
        <dbReference type="Proteomes" id="UP000271098"/>
    </source>
</evidence>
<keyword evidence="4" id="KW-1185">Reference proteome</keyword>
<sequence>MIESVQTVLKAVKKELQSKIDRLEAVENQRTTILGLLQSVQAAANEAKSLQEKCVKKALDNDEQRISVSSDDDNEMKQSTSVPNSLLDQ</sequence>
<feature type="region of interest" description="Disordered" evidence="2">
    <location>
        <begin position="64"/>
        <end position="89"/>
    </location>
</feature>
<name>A0A3P6R500_9BILA</name>
<feature type="coiled-coil region" evidence="1">
    <location>
        <begin position="9"/>
        <end position="53"/>
    </location>
</feature>
<dbReference type="EMBL" id="UYRT01011263">
    <property type="protein sequence ID" value="VDK50420.1"/>
    <property type="molecule type" value="Genomic_DNA"/>
</dbReference>
<organism evidence="3 4">
    <name type="scientific">Gongylonema pulchrum</name>
    <dbReference type="NCBI Taxonomy" id="637853"/>
    <lineage>
        <taxon>Eukaryota</taxon>
        <taxon>Metazoa</taxon>
        <taxon>Ecdysozoa</taxon>
        <taxon>Nematoda</taxon>
        <taxon>Chromadorea</taxon>
        <taxon>Rhabditida</taxon>
        <taxon>Spirurina</taxon>
        <taxon>Spiruromorpha</taxon>
        <taxon>Spiruroidea</taxon>
        <taxon>Gongylonematidae</taxon>
        <taxon>Gongylonema</taxon>
    </lineage>
</organism>
<feature type="compositionally biased region" description="Polar residues" evidence="2">
    <location>
        <begin position="77"/>
        <end position="89"/>
    </location>
</feature>
<keyword evidence="1" id="KW-0175">Coiled coil</keyword>
<protein>
    <submittedName>
        <fullName evidence="3">Uncharacterized protein</fullName>
    </submittedName>
</protein>
<proteinExistence type="predicted"/>
<accession>A0A3P6R500</accession>